<dbReference type="InterPro" id="IPR001158">
    <property type="entry name" value="DIX"/>
</dbReference>
<reference evidence="8 9" key="2">
    <citation type="submission" date="2018-11" db="EMBL/GenBank/DDBJ databases">
        <authorList>
            <consortium name="Pathogen Informatics"/>
        </authorList>
    </citation>
    <scope>NUCLEOTIDE SEQUENCE [LARGE SCALE GENOMIC DNA]</scope>
</reference>
<proteinExistence type="predicted"/>
<evidence type="ECO:0000313" key="9">
    <source>
        <dbReference type="Proteomes" id="UP000282613"/>
    </source>
</evidence>
<feature type="compositionally biased region" description="Low complexity" evidence="5">
    <location>
        <begin position="376"/>
        <end position="393"/>
    </location>
</feature>
<dbReference type="SMART" id="SM00315">
    <property type="entry name" value="RGS"/>
    <property type="match status" value="1"/>
</dbReference>
<dbReference type="GO" id="GO:0005886">
    <property type="term" value="C:plasma membrane"/>
    <property type="evidence" value="ECO:0007669"/>
    <property type="project" value="TreeGrafter"/>
</dbReference>
<evidence type="ECO:0000313" key="10">
    <source>
        <dbReference type="WBParaSite" id="TASK_0000114401-mRNA-1"/>
    </source>
</evidence>
<dbReference type="PANTHER" id="PTHR46102:SF2">
    <property type="entry name" value="AXIN"/>
    <property type="match status" value="1"/>
</dbReference>
<dbReference type="GO" id="GO:0016055">
    <property type="term" value="P:Wnt signaling pathway"/>
    <property type="evidence" value="ECO:0007669"/>
    <property type="project" value="UniProtKB-KW"/>
</dbReference>
<feature type="compositionally biased region" description="Polar residues" evidence="5">
    <location>
        <begin position="198"/>
        <end position="209"/>
    </location>
</feature>
<sequence>MDSHHPLSHQLDTLLNDSEGVRQFHKFLSSSFSSGHLLDFWFACKGFRSIVDGDDQLKLLQVAKAIYRTYIKTDAALSVPVNDSTKREIRSTLSAFSQSYHNSMSGDKRSPVLRSLFDAAQADVQNLLARSYFLEFLQSDSFRMIHQSLSVLECNTSLPGKSHHGYSDQSDNAIRGNFSNGNLQQCMTQSGSGEGVSLPTTDTTDQNPASCALEQCDTGGGGPTTHTKAPAGGTTSSDKSRRTTTESGAAREMVTASELIAHVNPAGGGNATASSGADHSLSGAPPSSKPLPPATTAPVIETTTRKPGTNLAEVDPSAFAQTLSHRLEKVKESRGKMERLLSRMQPINPEEAGGEDAELASIHAEVNKPPSPPLPARSTRLSSNSRRATSAASGDLLRKKLSALLPSSGSGVAVPSADDAQVILEDHCSRIWTDERRGQPLNVCRKGGRRSDVYSISSFDSGVGTCGGGGGGLNSSDSESCVSRGGAFHHHHHHQQQHYRWNYAPPPPPPVCSFCRRTPSMSSTPGAHRKEVVSSSNSSSNYRWGVQYQRMQQYLHAHSHHYTLEESDCCGGGRAMRSRSLTSDSPSVFDSGLSSTYDHLPPPRRSRHDEHKLVPQTVDDATPTFGGRMSPLPDELNRLLGDCDAERNATPSALTTNLDLLNPNYRAPQAPPARPDRQKFAQQSSGATATTTRCTESALLKTAPGFPSLPPPPHQQAHQSQGSAAAAFSLVVGYYLCDDPVPYRTVWTGPLTSDAAVTPNNPPSITLGQFKQLVAKRGVYRRGVVNPVFDCCVRAHCAYVECARFEEKRVRKAEWNQSSRAHRLFHLIAAVLETMAAVARWEGDGEPKLAAVVSQLPWQWQKSLILRHIGLEEAVLRSYGCACLPASICVSKTPQTDQRRYRLWTNTRDHVLFYRYFFKTASDDFGTGCVHEEVGDDNAILPLWEGKVIARVERAD</sequence>
<dbReference type="Gene3D" id="1.10.167.10">
    <property type="entry name" value="Regulator of G-protein Signalling 4, domain 2"/>
    <property type="match status" value="1"/>
</dbReference>
<organism evidence="10">
    <name type="scientific">Taenia asiatica</name>
    <name type="common">Asian tapeworm</name>
    <dbReference type="NCBI Taxonomy" id="60517"/>
    <lineage>
        <taxon>Eukaryota</taxon>
        <taxon>Metazoa</taxon>
        <taxon>Spiralia</taxon>
        <taxon>Lophotrochozoa</taxon>
        <taxon>Platyhelminthes</taxon>
        <taxon>Cestoda</taxon>
        <taxon>Eucestoda</taxon>
        <taxon>Cyclophyllidea</taxon>
        <taxon>Taeniidae</taxon>
        <taxon>Taenia</taxon>
    </lineage>
</organism>
<dbReference type="OrthoDB" id="10007451at2759"/>
<dbReference type="GO" id="GO:0048468">
    <property type="term" value="P:cell development"/>
    <property type="evidence" value="ECO:0007669"/>
    <property type="project" value="TreeGrafter"/>
</dbReference>
<feature type="domain" description="DIX" evidence="7">
    <location>
        <begin position="872"/>
        <end position="956"/>
    </location>
</feature>
<dbReference type="InterPro" id="IPR016137">
    <property type="entry name" value="RGS"/>
</dbReference>
<evidence type="ECO:0000256" key="2">
    <source>
        <dbReference type="ARBA" id="ARBA00022490"/>
    </source>
</evidence>
<dbReference type="Pfam" id="PF00778">
    <property type="entry name" value="DIX"/>
    <property type="match status" value="1"/>
</dbReference>
<dbReference type="InterPro" id="IPR044926">
    <property type="entry name" value="RGS_subdomain_2"/>
</dbReference>
<evidence type="ECO:0000256" key="1">
    <source>
        <dbReference type="ARBA" id="ARBA00004496"/>
    </source>
</evidence>
<dbReference type="GO" id="GO:0032436">
    <property type="term" value="P:positive regulation of proteasomal ubiquitin-dependent protein catabolic process"/>
    <property type="evidence" value="ECO:0007669"/>
    <property type="project" value="TreeGrafter"/>
</dbReference>
<dbReference type="CDD" id="cd07440">
    <property type="entry name" value="RGS"/>
    <property type="match status" value="1"/>
</dbReference>
<dbReference type="InterPro" id="IPR038207">
    <property type="entry name" value="DIX_dom_sf"/>
</dbReference>
<keyword evidence="2" id="KW-0963">Cytoplasm</keyword>
<dbReference type="Proteomes" id="UP000282613">
    <property type="component" value="Unassembled WGS sequence"/>
</dbReference>
<dbReference type="WBParaSite" id="TASK_0000114401-mRNA-1">
    <property type="protein sequence ID" value="TASK_0000114401-mRNA-1"/>
    <property type="gene ID" value="TASK_0000114401"/>
</dbReference>
<evidence type="ECO:0000259" key="6">
    <source>
        <dbReference type="PROSITE" id="PS50132"/>
    </source>
</evidence>
<dbReference type="GO" id="GO:0060090">
    <property type="term" value="F:molecular adaptor activity"/>
    <property type="evidence" value="ECO:0007669"/>
    <property type="project" value="TreeGrafter"/>
</dbReference>
<evidence type="ECO:0000256" key="5">
    <source>
        <dbReference type="SAM" id="MobiDB-lite"/>
    </source>
</evidence>
<dbReference type="STRING" id="60517.A0A158R6Y9"/>
<dbReference type="GO" id="GO:0019901">
    <property type="term" value="F:protein kinase binding"/>
    <property type="evidence" value="ECO:0007669"/>
    <property type="project" value="TreeGrafter"/>
</dbReference>
<evidence type="ECO:0000256" key="4">
    <source>
        <dbReference type="PROSITE-ProRule" id="PRU00069"/>
    </source>
</evidence>
<feature type="region of interest" description="Disordered" evidence="5">
    <location>
        <begin position="365"/>
        <end position="393"/>
    </location>
</feature>
<keyword evidence="3 4" id="KW-0879">Wnt signaling pathway</keyword>
<feature type="domain" description="RGS" evidence="6">
    <location>
        <begin position="10"/>
        <end position="143"/>
    </location>
</feature>
<feature type="region of interest" description="Disordered" evidence="5">
    <location>
        <begin position="580"/>
        <end position="609"/>
    </location>
</feature>
<dbReference type="EMBL" id="UYRS01000241">
    <property type="protein sequence ID" value="VDK22572.1"/>
    <property type="molecule type" value="Genomic_DNA"/>
</dbReference>
<dbReference type="PROSITE" id="PS50841">
    <property type="entry name" value="DIX"/>
    <property type="match status" value="2"/>
</dbReference>
<dbReference type="GO" id="GO:0005634">
    <property type="term" value="C:nucleus"/>
    <property type="evidence" value="ECO:0007669"/>
    <property type="project" value="TreeGrafter"/>
</dbReference>
<feature type="domain" description="DIX" evidence="7">
    <location>
        <begin position="727"/>
        <end position="820"/>
    </location>
</feature>
<dbReference type="InterPro" id="IPR036305">
    <property type="entry name" value="RGS_sf"/>
</dbReference>
<feature type="compositionally biased region" description="Polar residues" evidence="5">
    <location>
        <begin position="580"/>
        <end position="597"/>
    </location>
</feature>
<feature type="compositionally biased region" description="Polar residues" evidence="5">
    <location>
        <begin position="167"/>
        <end position="191"/>
    </location>
</feature>
<feature type="region of interest" description="Disordered" evidence="5">
    <location>
        <begin position="668"/>
        <end position="693"/>
    </location>
</feature>
<evidence type="ECO:0000259" key="7">
    <source>
        <dbReference type="PROSITE" id="PS50841"/>
    </source>
</evidence>
<dbReference type="Pfam" id="PF00615">
    <property type="entry name" value="RGS"/>
    <property type="match status" value="1"/>
</dbReference>
<name>A0A158R6Y9_TAEAS</name>
<dbReference type="GO" id="GO:0005737">
    <property type="term" value="C:cytoplasm"/>
    <property type="evidence" value="ECO:0007669"/>
    <property type="project" value="UniProtKB-SubCell"/>
</dbReference>
<dbReference type="SUPFAM" id="SSF54236">
    <property type="entry name" value="Ubiquitin-like"/>
    <property type="match status" value="1"/>
</dbReference>
<dbReference type="PANTHER" id="PTHR46102">
    <property type="entry name" value="AXIN"/>
    <property type="match status" value="1"/>
</dbReference>
<dbReference type="SUPFAM" id="SSF48097">
    <property type="entry name" value="Regulator of G-protein signaling, RGS"/>
    <property type="match status" value="1"/>
</dbReference>
<evidence type="ECO:0000256" key="3">
    <source>
        <dbReference type="ARBA" id="ARBA00022687"/>
    </source>
</evidence>
<accession>A0A158R6Y9</accession>
<dbReference type="GO" id="GO:0030877">
    <property type="term" value="C:beta-catenin destruction complex"/>
    <property type="evidence" value="ECO:0007669"/>
    <property type="project" value="TreeGrafter"/>
</dbReference>
<dbReference type="AlphaFoldDB" id="A0A158R6Y9"/>
<dbReference type="Gene3D" id="2.40.240.130">
    <property type="match status" value="2"/>
</dbReference>
<comment type="subcellular location">
    <subcellularLocation>
        <location evidence="1">Cytoplasm</location>
    </subcellularLocation>
</comment>
<dbReference type="GO" id="GO:0090090">
    <property type="term" value="P:negative regulation of canonical Wnt signaling pathway"/>
    <property type="evidence" value="ECO:0007669"/>
    <property type="project" value="InterPro"/>
</dbReference>
<feature type="region of interest" description="Disordered" evidence="5">
    <location>
        <begin position="160"/>
        <end position="297"/>
    </location>
</feature>
<dbReference type="InterPro" id="IPR043581">
    <property type="entry name" value="Axin-like"/>
</dbReference>
<dbReference type="GO" id="GO:0008013">
    <property type="term" value="F:beta-catenin binding"/>
    <property type="evidence" value="ECO:0007669"/>
    <property type="project" value="TreeGrafter"/>
</dbReference>
<gene>
    <name evidence="8" type="ORF">TASK_LOCUS1145</name>
</gene>
<protein>
    <submittedName>
        <fullName evidence="10">RGS domain-containing protein</fullName>
    </submittedName>
</protein>
<dbReference type="InterPro" id="IPR029071">
    <property type="entry name" value="Ubiquitin-like_domsf"/>
</dbReference>
<dbReference type="PROSITE" id="PS50132">
    <property type="entry name" value="RGS"/>
    <property type="match status" value="1"/>
</dbReference>
<keyword evidence="9" id="KW-1185">Reference proteome</keyword>
<evidence type="ECO:0000313" key="8">
    <source>
        <dbReference type="EMBL" id="VDK22572.1"/>
    </source>
</evidence>
<reference evidence="10" key="1">
    <citation type="submission" date="2016-04" db="UniProtKB">
        <authorList>
            <consortium name="WormBaseParasite"/>
        </authorList>
    </citation>
    <scope>IDENTIFICATION</scope>
</reference>
<dbReference type="GO" id="GO:0031625">
    <property type="term" value="F:ubiquitin protein ligase binding"/>
    <property type="evidence" value="ECO:0007669"/>
    <property type="project" value="TreeGrafter"/>
</dbReference>